<organism evidence="5 6">
    <name type="scientific">Alloalcanivorax xenomutans</name>
    <dbReference type="NCBI Taxonomy" id="1094342"/>
    <lineage>
        <taxon>Bacteria</taxon>
        <taxon>Pseudomonadati</taxon>
        <taxon>Pseudomonadota</taxon>
        <taxon>Gammaproteobacteria</taxon>
        <taxon>Oceanospirillales</taxon>
        <taxon>Alcanivoracaceae</taxon>
        <taxon>Alloalcanivorax</taxon>
    </lineage>
</organism>
<dbReference type="Pfam" id="PF13458">
    <property type="entry name" value="Peripla_BP_6"/>
    <property type="match status" value="1"/>
</dbReference>
<feature type="domain" description="Leucine-binding protein" evidence="4">
    <location>
        <begin position="38"/>
        <end position="368"/>
    </location>
</feature>
<dbReference type="InterPro" id="IPR028082">
    <property type="entry name" value="Peripla_BP_I"/>
</dbReference>
<comment type="similarity">
    <text evidence="1">Belongs to the leucine-binding protein family.</text>
</comment>
<sequence length="442" mass="48227">MKTTMLQKAALIGLSACIGLTGAISAQAQEAKEQYLPSLVYRTGPFAPSGIGFADGFADYVTLINERDGGINGVKIRLEECETGYANDRGVECYERLKDRHGGATVVAPLSTGITYALIPRTRADGITMSTMGYGRADAAYGPVLDNVFMVPTTYWSSTTVVMDYIAEQEGGWENLKGKDIVHAYHDSAYGREPLGVLRHYAEKYGFTLHEVPISPPGVEQRTVWTQVRRIKPDWISLFGWGVMNPTAIRTASSMGIDVSRMIGGIYAAQDDAVKPAGEDAKGYKAVTFHGPGADYPIYDALKKHVYDAGKAAGSGDAKGTIAYNRGLINAGYIIEAWRQAQDMSEKGRPSTREETLKAWQSLDIPEARTKELGMGGLMPPVHITCLDHEGPGMALIQQWNGEAWEQVTEFRKPNKDLVFPMYKASAEAYAKQEGITPKSCD</sequence>
<name>A0A9Q3W569_9GAMM</name>
<dbReference type="SUPFAM" id="SSF53822">
    <property type="entry name" value="Periplasmic binding protein-like I"/>
    <property type="match status" value="1"/>
</dbReference>
<protein>
    <submittedName>
        <fullName evidence="5">ABC transporter substrate-binding protein</fullName>
    </submittedName>
</protein>
<evidence type="ECO:0000313" key="5">
    <source>
        <dbReference type="EMBL" id="MCE7508945.1"/>
    </source>
</evidence>
<feature type="signal peptide" evidence="3">
    <location>
        <begin position="1"/>
        <end position="28"/>
    </location>
</feature>
<dbReference type="InterPro" id="IPR028081">
    <property type="entry name" value="Leu-bd"/>
</dbReference>
<dbReference type="AlphaFoldDB" id="A0A9Q3W569"/>
<evidence type="ECO:0000313" key="6">
    <source>
        <dbReference type="Proteomes" id="UP001107961"/>
    </source>
</evidence>
<keyword evidence="6" id="KW-1185">Reference proteome</keyword>
<evidence type="ECO:0000259" key="4">
    <source>
        <dbReference type="Pfam" id="PF13458"/>
    </source>
</evidence>
<reference evidence="5" key="1">
    <citation type="submission" date="2022-01" db="EMBL/GenBank/DDBJ databases">
        <authorList>
            <person name="Karlyshev A.V."/>
            <person name="Jaspars M."/>
        </authorList>
    </citation>
    <scope>NUCLEOTIDE SEQUENCE</scope>
    <source>
        <strain evidence="5">AGSA3-2</strain>
    </source>
</reference>
<dbReference type="PANTHER" id="PTHR30483">
    <property type="entry name" value="LEUCINE-SPECIFIC-BINDING PROTEIN"/>
    <property type="match status" value="1"/>
</dbReference>
<accession>A0A9Q3W569</accession>
<dbReference type="PANTHER" id="PTHR30483:SF6">
    <property type="entry name" value="PERIPLASMIC BINDING PROTEIN OF ABC TRANSPORTER FOR NATURAL AMINO ACIDS"/>
    <property type="match status" value="1"/>
</dbReference>
<feature type="chain" id="PRO_5040268722" evidence="3">
    <location>
        <begin position="29"/>
        <end position="442"/>
    </location>
</feature>
<proteinExistence type="inferred from homology"/>
<evidence type="ECO:0000256" key="1">
    <source>
        <dbReference type="ARBA" id="ARBA00010062"/>
    </source>
</evidence>
<dbReference type="Gene3D" id="3.40.50.2300">
    <property type="match status" value="2"/>
</dbReference>
<evidence type="ECO:0000256" key="3">
    <source>
        <dbReference type="SAM" id="SignalP"/>
    </source>
</evidence>
<dbReference type="Proteomes" id="UP001107961">
    <property type="component" value="Unassembled WGS sequence"/>
</dbReference>
<evidence type="ECO:0000256" key="2">
    <source>
        <dbReference type="ARBA" id="ARBA00022729"/>
    </source>
</evidence>
<comment type="caution">
    <text evidence="5">The sequence shown here is derived from an EMBL/GenBank/DDBJ whole genome shotgun (WGS) entry which is preliminary data.</text>
</comment>
<dbReference type="RefSeq" id="WP_233916946.1">
    <property type="nucleotide sequence ID" value="NZ_JAJVKS010000002.1"/>
</dbReference>
<dbReference type="InterPro" id="IPR051010">
    <property type="entry name" value="BCAA_transport"/>
</dbReference>
<gene>
    <name evidence="5" type="ORF">LZG35_09880</name>
</gene>
<keyword evidence="2 3" id="KW-0732">Signal</keyword>
<dbReference type="EMBL" id="JAJVKT010000010">
    <property type="protein sequence ID" value="MCE7508945.1"/>
    <property type="molecule type" value="Genomic_DNA"/>
</dbReference>
<dbReference type="CDD" id="cd06334">
    <property type="entry name" value="PBP1_ABC_ligand_binding-like"/>
    <property type="match status" value="1"/>
</dbReference>